<feature type="compositionally biased region" description="Low complexity" evidence="1">
    <location>
        <begin position="158"/>
        <end position="172"/>
    </location>
</feature>
<accession>A0AAD5TIP7</accession>
<comment type="caution">
    <text evidence="2">The sequence shown here is derived from an EMBL/GenBank/DDBJ whole genome shotgun (WGS) entry which is preliminary data.</text>
</comment>
<gene>
    <name evidence="2" type="ORF">HDU87_004264</name>
</gene>
<dbReference type="PANTHER" id="PTHR28617:SF1">
    <property type="entry name" value="CILIA- AND FLAGELLA-ASSOCIATED PROTEIN 77"/>
    <property type="match status" value="1"/>
</dbReference>
<dbReference type="Pfam" id="PF14825">
    <property type="entry name" value="CFAP77"/>
    <property type="match status" value="1"/>
</dbReference>
<name>A0AAD5TIP7_9FUNG</name>
<proteinExistence type="predicted"/>
<organism evidence="2 3">
    <name type="scientific">Geranomyces variabilis</name>
    <dbReference type="NCBI Taxonomy" id="109894"/>
    <lineage>
        <taxon>Eukaryota</taxon>
        <taxon>Fungi</taxon>
        <taxon>Fungi incertae sedis</taxon>
        <taxon>Chytridiomycota</taxon>
        <taxon>Chytridiomycota incertae sedis</taxon>
        <taxon>Chytridiomycetes</taxon>
        <taxon>Spizellomycetales</taxon>
        <taxon>Powellomycetaceae</taxon>
        <taxon>Geranomyces</taxon>
    </lineage>
</organism>
<dbReference type="Proteomes" id="UP001212152">
    <property type="component" value="Unassembled WGS sequence"/>
</dbReference>
<feature type="region of interest" description="Disordered" evidence="1">
    <location>
        <begin position="144"/>
        <end position="176"/>
    </location>
</feature>
<dbReference type="InterPro" id="IPR029147">
    <property type="entry name" value="CFAP77"/>
</dbReference>
<feature type="region of interest" description="Disordered" evidence="1">
    <location>
        <begin position="71"/>
        <end position="123"/>
    </location>
</feature>
<keyword evidence="3" id="KW-1185">Reference proteome</keyword>
<dbReference type="EMBL" id="JADGJQ010000031">
    <property type="protein sequence ID" value="KAJ3177742.1"/>
    <property type="molecule type" value="Genomic_DNA"/>
</dbReference>
<sequence length="400" mass="43146">MNHIYGKRVERDGSGCAEVLQHWHVHTNPRDSNAPRMLNYIAMNRGAAKDGIVSPRDLRAYRKLHPIRINVSTSGRGGSSDSDDGSGGVKTVHGGALYRKAPIPSDGDPRFTYGKPTRPSTPVADLMTDRYQREWLVQQEKRLAEANRVPKNKPAKNPPKNSTTTNQSRSSSKILSIAERDPRTLWKLSKFTHVPAHLDTWRAKSDPALQFAADDRRELFRVVDDKWLGLPPRELTRPIYMQKGFDRQQRAAALAAEPGRGGKSAVADARAITQTQKTDAQHASKTVRFDVAKGVPVAAARGPTSVETRSVATREVPQGEGKPAEHVKIADMKVHAFPVADDVMAAKAAAATTDEIATGLSAAHSKGIGKETVKSALVAGLPGLPGDSAVAAPASALVVI</sequence>
<dbReference type="PANTHER" id="PTHR28617">
    <property type="entry name" value="CILIA- AND FLAGELLA-ASSOCIATED PROTEIN 77"/>
    <property type="match status" value="1"/>
</dbReference>
<dbReference type="AlphaFoldDB" id="A0AAD5TIP7"/>
<reference evidence="2" key="1">
    <citation type="submission" date="2020-05" db="EMBL/GenBank/DDBJ databases">
        <title>Phylogenomic resolution of chytrid fungi.</title>
        <authorList>
            <person name="Stajich J.E."/>
            <person name="Amses K."/>
            <person name="Simmons R."/>
            <person name="Seto K."/>
            <person name="Myers J."/>
            <person name="Bonds A."/>
            <person name="Quandt C.A."/>
            <person name="Barry K."/>
            <person name="Liu P."/>
            <person name="Grigoriev I."/>
            <person name="Longcore J.E."/>
            <person name="James T.Y."/>
        </authorList>
    </citation>
    <scope>NUCLEOTIDE SEQUENCE</scope>
    <source>
        <strain evidence="2">JEL0379</strain>
    </source>
</reference>
<evidence type="ECO:0000256" key="1">
    <source>
        <dbReference type="SAM" id="MobiDB-lite"/>
    </source>
</evidence>
<protein>
    <submittedName>
        <fullName evidence="2">Uncharacterized protein</fullName>
    </submittedName>
</protein>
<evidence type="ECO:0000313" key="2">
    <source>
        <dbReference type="EMBL" id="KAJ3177742.1"/>
    </source>
</evidence>
<evidence type="ECO:0000313" key="3">
    <source>
        <dbReference type="Proteomes" id="UP001212152"/>
    </source>
</evidence>